<comment type="caution">
    <text evidence="8">The sequence shown here is derived from an EMBL/GenBank/DDBJ whole genome shotgun (WGS) entry which is preliminary data.</text>
</comment>
<keyword evidence="4 7" id="KW-1133">Transmembrane helix</keyword>
<dbReference type="Gene3D" id="1.20.1250.20">
    <property type="entry name" value="MFS general substrate transporter like domains"/>
    <property type="match status" value="1"/>
</dbReference>
<keyword evidence="5 7" id="KW-0472">Membrane</keyword>
<feature type="transmembrane region" description="Helical" evidence="7">
    <location>
        <begin position="476"/>
        <end position="494"/>
    </location>
</feature>
<feature type="transmembrane region" description="Helical" evidence="7">
    <location>
        <begin position="545"/>
        <end position="566"/>
    </location>
</feature>
<feature type="transmembrane region" description="Helical" evidence="7">
    <location>
        <begin position="273"/>
        <end position="292"/>
    </location>
</feature>
<feature type="region of interest" description="Disordered" evidence="6">
    <location>
        <begin position="1"/>
        <end position="38"/>
    </location>
</feature>
<evidence type="ECO:0000313" key="8">
    <source>
        <dbReference type="EMBL" id="KAK8029655.1"/>
    </source>
</evidence>
<feature type="transmembrane region" description="Helical" evidence="7">
    <location>
        <begin position="419"/>
        <end position="440"/>
    </location>
</feature>
<dbReference type="InterPro" id="IPR036259">
    <property type="entry name" value="MFS_trans_sf"/>
</dbReference>
<comment type="subcellular location">
    <subcellularLocation>
        <location evidence="1">Membrane</location>
        <topology evidence="1">Multi-pass membrane protein</topology>
    </subcellularLocation>
</comment>
<keyword evidence="9" id="KW-1185">Reference proteome</keyword>
<feature type="transmembrane region" description="Helical" evidence="7">
    <location>
        <begin position="446"/>
        <end position="464"/>
    </location>
</feature>
<feature type="transmembrane region" description="Helical" evidence="7">
    <location>
        <begin position="304"/>
        <end position="324"/>
    </location>
</feature>
<evidence type="ECO:0000256" key="1">
    <source>
        <dbReference type="ARBA" id="ARBA00004141"/>
    </source>
</evidence>
<dbReference type="SUPFAM" id="SSF103473">
    <property type="entry name" value="MFS general substrate transporter"/>
    <property type="match status" value="2"/>
</dbReference>
<keyword evidence="2" id="KW-0813">Transport</keyword>
<evidence type="ECO:0000256" key="7">
    <source>
        <dbReference type="SAM" id="Phobius"/>
    </source>
</evidence>
<evidence type="ECO:0000256" key="4">
    <source>
        <dbReference type="ARBA" id="ARBA00022989"/>
    </source>
</evidence>
<dbReference type="EMBL" id="JAQQWK010000010">
    <property type="protein sequence ID" value="KAK8029655.1"/>
    <property type="molecule type" value="Genomic_DNA"/>
</dbReference>
<reference evidence="8 9" key="1">
    <citation type="submission" date="2023-01" db="EMBL/GenBank/DDBJ databases">
        <title>Analysis of 21 Apiospora genomes using comparative genomics revels a genus with tremendous synthesis potential of carbohydrate active enzymes and secondary metabolites.</title>
        <authorList>
            <person name="Sorensen T."/>
        </authorList>
    </citation>
    <scope>NUCLEOTIDE SEQUENCE [LARGE SCALE GENOMIC DNA]</scope>
    <source>
        <strain evidence="8 9">CBS 33761</strain>
    </source>
</reference>
<name>A0ABR1SE20_9PEZI</name>
<protein>
    <submittedName>
        <fullName evidence="8">Uncharacterized protein</fullName>
    </submittedName>
</protein>
<proteinExistence type="predicted"/>
<organism evidence="8 9">
    <name type="scientific">Apiospora rasikravindrae</name>
    <dbReference type="NCBI Taxonomy" id="990691"/>
    <lineage>
        <taxon>Eukaryota</taxon>
        <taxon>Fungi</taxon>
        <taxon>Dikarya</taxon>
        <taxon>Ascomycota</taxon>
        <taxon>Pezizomycotina</taxon>
        <taxon>Sordariomycetes</taxon>
        <taxon>Xylariomycetidae</taxon>
        <taxon>Amphisphaeriales</taxon>
        <taxon>Apiosporaceae</taxon>
        <taxon>Apiospora</taxon>
    </lineage>
</organism>
<accession>A0ABR1SE20</accession>
<gene>
    <name evidence="8" type="ORF">PG993_010946</name>
</gene>
<evidence type="ECO:0000256" key="5">
    <source>
        <dbReference type="ARBA" id="ARBA00023136"/>
    </source>
</evidence>
<evidence type="ECO:0000256" key="3">
    <source>
        <dbReference type="ARBA" id="ARBA00022692"/>
    </source>
</evidence>
<feature type="transmembrane region" description="Helical" evidence="7">
    <location>
        <begin position="385"/>
        <end position="407"/>
    </location>
</feature>
<evidence type="ECO:0000256" key="2">
    <source>
        <dbReference type="ARBA" id="ARBA00022448"/>
    </source>
</evidence>
<sequence length="604" mass="68557">MATVVPDQVAEKQVADVEEAEDNTTEVKGSGGDQPSLLPLGEPLKEKKFWFQRNQKYEPNAIATQPSVYDVPDVAIQYKPREDWENLHRFDPSARWTWGEENAIIRKIDWRIMMWCAFMFTAMELDRANLSQAISDTFLEDMHLSTNDYNLGNTLYALCFLIGEFPSQLLAKWLGPDRWIPSQIILFSIVSASQYALSSRSSFLACRALLALLQGGFIPEVRGPSLPLFDADLPRYFELIDARAQQVVLYLSYFYKHHELTLRLAFFCPVPCWTGMMIADILAAIIAFGLLHMRGVAGQPGWRWLFLVEGLITGVVGLLSYVLMPPGPTQTAHWSRGKKGWFSEREETIMVNRVIRDDPSKGTMHNRQPITPKLLWMSLTDTDLWPLYFIGLTFNIPTLCPTQYLTLSLRGLGFDTFHTNLLTIPYLVLKIINMLALATFAEMTGQLAACASIFQFWCLPFLIYLRVVDTTHASKWLTWAMISLLLAAPLGHPVQVGWVSRNANTVRSRAVGAALYNMFLQAGVMISSNMYRADDAPRYRRGNSILLGLVALNLVLYAAAKAYYVWRNRVRDRRWRAMSPDSQVAYLADSQARGNRGLDFRFAS</sequence>
<evidence type="ECO:0000313" key="9">
    <source>
        <dbReference type="Proteomes" id="UP001444661"/>
    </source>
</evidence>
<feature type="transmembrane region" description="Helical" evidence="7">
    <location>
        <begin position="514"/>
        <end position="533"/>
    </location>
</feature>
<dbReference type="PANTHER" id="PTHR43791">
    <property type="entry name" value="PERMEASE-RELATED"/>
    <property type="match status" value="1"/>
</dbReference>
<keyword evidence="3 7" id="KW-0812">Transmembrane</keyword>
<dbReference type="Proteomes" id="UP001444661">
    <property type="component" value="Unassembled WGS sequence"/>
</dbReference>
<dbReference type="PANTHER" id="PTHR43791:SF65">
    <property type="entry name" value="MAJOR FACILITATOR SUPERFAMILY (MFS) PROFILE DOMAIN-CONTAINING PROTEIN-RELATED"/>
    <property type="match status" value="1"/>
</dbReference>
<evidence type="ECO:0000256" key="6">
    <source>
        <dbReference type="SAM" id="MobiDB-lite"/>
    </source>
</evidence>